<proteinExistence type="predicted"/>
<dbReference type="OrthoDB" id="5959530at2"/>
<accession>A0A128FFM6</accession>
<evidence type="ECO:0000313" key="2">
    <source>
        <dbReference type="Proteomes" id="UP000071641"/>
    </source>
</evidence>
<organism evidence="1 2">
    <name type="scientific">Grimontia celer</name>
    <dbReference type="NCBI Taxonomy" id="1796497"/>
    <lineage>
        <taxon>Bacteria</taxon>
        <taxon>Pseudomonadati</taxon>
        <taxon>Pseudomonadota</taxon>
        <taxon>Gammaproteobacteria</taxon>
        <taxon>Vibrionales</taxon>
        <taxon>Vibrionaceae</taxon>
        <taxon>Grimontia</taxon>
    </lineage>
</organism>
<dbReference type="Pfam" id="PF11743">
    <property type="entry name" value="DUF3301"/>
    <property type="match status" value="1"/>
</dbReference>
<sequence length="102" mass="11961">MTADLFWILLIATVASLFWQQRRQSELAKNYIVRRCQQTNVQLISIARGSHSFGWPKGPLDIQTRYYFEFSVNGLDCYQGYAVMKGMRIKEIYMPAYPVLEE</sequence>
<evidence type="ECO:0000313" key="1">
    <source>
        <dbReference type="EMBL" id="CZF85071.1"/>
    </source>
</evidence>
<gene>
    <name evidence="1" type="ORF">GCE9029_04793</name>
</gene>
<dbReference type="RefSeq" id="WP_062667579.1">
    <property type="nucleotide sequence ID" value="NZ_FIZX01000008.1"/>
</dbReference>
<reference evidence="2" key="1">
    <citation type="submission" date="2016-02" db="EMBL/GenBank/DDBJ databases">
        <authorList>
            <person name="Rodrigo-Torres Lidia"/>
            <person name="Arahal R.David."/>
        </authorList>
    </citation>
    <scope>NUCLEOTIDE SEQUENCE [LARGE SCALE GENOMIC DNA]</scope>
    <source>
        <strain evidence="2">CECT 9029</strain>
    </source>
</reference>
<evidence type="ECO:0008006" key="3">
    <source>
        <dbReference type="Google" id="ProtNLM"/>
    </source>
</evidence>
<protein>
    <recommendedName>
        <fullName evidence="3">DUF3301 domain-containing protein</fullName>
    </recommendedName>
</protein>
<name>A0A128FFM6_9GAMM</name>
<dbReference type="InterPro" id="IPR021732">
    <property type="entry name" value="DUF3301"/>
</dbReference>
<keyword evidence="2" id="KW-1185">Reference proteome</keyword>
<dbReference type="Proteomes" id="UP000071641">
    <property type="component" value="Unassembled WGS sequence"/>
</dbReference>
<dbReference type="EMBL" id="FIZX01000008">
    <property type="protein sequence ID" value="CZF85071.1"/>
    <property type="molecule type" value="Genomic_DNA"/>
</dbReference>
<dbReference type="AlphaFoldDB" id="A0A128FFM6"/>
<dbReference type="STRING" id="1796497.GCE9029_04793"/>